<organism evidence="2">
    <name type="scientific">Oryza sativa subsp. japonica</name>
    <name type="common">Rice</name>
    <dbReference type="NCBI Taxonomy" id="39947"/>
    <lineage>
        <taxon>Eukaryota</taxon>
        <taxon>Viridiplantae</taxon>
        <taxon>Streptophyta</taxon>
        <taxon>Embryophyta</taxon>
        <taxon>Tracheophyta</taxon>
        <taxon>Spermatophyta</taxon>
        <taxon>Magnoliopsida</taxon>
        <taxon>Liliopsida</taxon>
        <taxon>Poales</taxon>
        <taxon>Poaceae</taxon>
        <taxon>BOP clade</taxon>
        <taxon>Oryzoideae</taxon>
        <taxon>Oryzeae</taxon>
        <taxon>Oryzinae</taxon>
        <taxon>Oryza</taxon>
        <taxon>Oryza sativa</taxon>
    </lineage>
</organism>
<reference evidence="2" key="1">
    <citation type="journal article" date="2004" name="Plant Cell">
        <title>Composition and structure of the centromeric region of rice chromosome 8.</title>
        <authorList>
            <person name="Wu J."/>
            <person name="Yamagata H."/>
            <person name="Hayashi-Tsugane M."/>
            <person name="Hijishita S."/>
            <person name="Fujisawa M."/>
            <person name="Shibata M."/>
            <person name="Itoh Y."/>
            <person name="Nakamura M."/>
            <person name="Sakaguchi M."/>
            <person name="Yoshihara R."/>
            <person name="Kobayashi H."/>
            <person name="Itoh K."/>
            <person name="Karasawa W."/>
            <person name="Yamamoto M."/>
            <person name="Saji S."/>
            <person name="Katagiri S."/>
            <person name="Kanamori H."/>
            <person name="Namiki N."/>
            <person name="Katayose Y."/>
            <person name="Matsumoto T."/>
            <person name="Sasaki T."/>
        </authorList>
    </citation>
    <scope>NUCLEOTIDE SEQUENCE</scope>
</reference>
<dbReference type="EMBL" id="AP004041">
    <property type="protein sequence ID" value="BAD30457.1"/>
    <property type="molecule type" value="Genomic_DNA"/>
</dbReference>
<dbReference type="AlphaFoldDB" id="Q69VP8"/>
<feature type="compositionally biased region" description="Basic and acidic residues" evidence="1">
    <location>
        <begin position="35"/>
        <end position="47"/>
    </location>
</feature>
<evidence type="ECO:0000256" key="1">
    <source>
        <dbReference type="SAM" id="MobiDB-lite"/>
    </source>
</evidence>
<feature type="region of interest" description="Disordered" evidence="1">
    <location>
        <begin position="1"/>
        <end position="131"/>
    </location>
</feature>
<name>Q69VP8_ORYSJ</name>
<feature type="compositionally biased region" description="Low complexity" evidence="1">
    <location>
        <begin position="117"/>
        <end position="131"/>
    </location>
</feature>
<gene>
    <name evidence="2" type="primary">OJ1115_A07.103</name>
</gene>
<proteinExistence type="predicted"/>
<sequence>MTAPVPSCRGGGDARTGGERGRESGGECGSGARTGAERGGERCRECGGQRSGEGDEVPSSHTSLSDRREVGAHTPPRPPELEAAGGGDSGGEPGLIVLRREQLERRRRRLGDDSDDSSGLHAPSPVSSLLSPLPGLLTSFLSARPAIAGMLRPPPLRPLCHRCFAPPLCRRRASRNRWHLTGEREREG</sequence>
<evidence type="ECO:0000313" key="2">
    <source>
        <dbReference type="EMBL" id="BAD30457.1"/>
    </source>
</evidence>
<protein>
    <submittedName>
        <fullName evidence="2">Uncharacterized protein</fullName>
    </submittedName>
</protein>
<feature type="compositionally biased region" description="Basic and acidic residues" evidence="1">
    <location>
        <begin position="16"/>
        <end position="25"/>
    </location>
</feature>
<accession>Q69VP8</accession>
<feature type="compositionally biased region" description="Gly residues" evidence="1">
    <location>
        <begin position="84"/>
        <end position="93"/>
    </location>
</feature>